<gene>
    <name evidence="2" type="ORF">J4D97_18340</name>
</gene>
<dbReference type="Proteomes" id="UP000670527">
    <property type="component" value="Unassembled WGS sequence"/>
</dbReference>
<evidence type="ECO:0000313" key="2">
    <source>
        <dbReference type="EMBL" id="MBO3272614.1"/>
    </source>
</evidence>
<dbReference type="PROSITE" id="PS51257">
    <property type="entry name" value="PROKAR_LIPOPROTEIN"/>
    <property type="match status" value="1"/>
</dbReference>
<keyword evidence="1" id="KW-0732">Signal</keyword>
<dbReference type="RefSeq" id="WP_208308843.1">
    <property type="nucleotide sequence ID" value="NZ_JAGETX010000015.1"/>
</dbReference>
<accession>A0ABS3TG44</accession>
<reference evidence="2 3" key="1">
    <citation type="submission" date="2021-03" db="EMBL/GenBank/DDBJ databases">
        <authorList>
            <person name="Kim M.K."/>
        </authorList>
    </citation>
    <scope>NUCLEOTIDE SEQUENCE [LARGE SCALE GENOMIC DNA]</scope>
    <source>
        <strain evidence="2 3">BT507</strain>
    </source>
</reference>
<sequence>MRLLKLAVILLSFSLLSACSEEEPYIQSDYIVFGAFSMECFGDQCFKTYKLDNVQHHLYEDTTTIYPAFPSPERQGQYVLKSQALYDQVKGLSDKIPASLLAMPNGDVNIHAVADAYTYYVEIQQGDEKRHWYMEADKANVPSSLHAFHSEVKARIDLLR</sequence>
<dbReference type="EMBL" id="JAGETX010000015">
    <property type="protein sequence ID" value="MBO3272614.1"/>
    <property type="molecule type" value="Genomic_DNA"/>
</dbReference>
<evidence type="ECO:0000313" key="3">
    <source>
        <dbReference type="Proteomes" id="UP000670527"/>
    </source>
</evidence>
<organism evidence="2 3">
    <name type="scientific">Hymenobacter defluvii</name>
    <dbReference type="NCBI Taxonomy" id="2054411"/>
    <lineage>
        <taxon>Bacteria</taxon>
        <taxon>Pseudomonadati</taxon>
        <taxon>Bacteroidota</taxon>
        <taxon>Cytophagia</taxon>
        <taxon>Cytophagales</taxon>
        <taxon>Hymenobacteraceae</taxon>
        <taxon>Hymenobacter</taxon>
    </lineage>
</organism>
<keyword evidence="3" id="KW-1185">Reference proteome</keyword>
<feature type="chain" id="PRO_5046699632" evidence="1">
    <location>
        <begin position="21"/>
        <end position="160"/>
    </location>
</feature>
<proteinExistence type="predicted"/>
<comment type="caution">
    <text evidence="2">The sequence shown here is derived from an EMBL/GenBank/DDBJ whole genome shotgun (WGS) entry which is preliminary data.</text>
</comment>
<name>A0ABS3TG44_9BACT</name>
<evidence type="ECO:0000256" key="1">
    <source>
        <dbReference type="SAM" id="SignalP"/>
    </source>
</evidence>
<protein>
    <submittedName>
        <fullName evidence="2">Uncharacterized protein</fullName>
    </submittedName>
</protein>
<feature type="signal peptide" evidence="1">
    <location>
        <begin position="1"/>
        <end position="20"/>
    </location>
</feature>